<evidence type="ECO:0008006" key="4">
    <source>
        <dbReference type="Google" id="ProtNLM"/>
    </source>
</evidence>
<dbReference type="EMBL" id="CAJRAY010000018">
    <property type="protein sequence ID" value="CAG5080247.1"/>
    <property type="molecule type" value="Genomic_DNA"/>
</dbReference>
<dbReference type="Proteomes" id="UP000681526">
    <property type="component" value="Unassembled WGS sequence"/>
</dbReference>
<feature type="region of interest" description="Disordered" evidence="1">
    <location>
        <begin position="79"/>
        <end position="117"/>
    </location>
</feature>
<evidence type="ECO:0000313" key="3">
    <source>
        <dbReference type="Proteomes" id="UP000681526"/>
    </source>
</evidence>
<sequence>MKSISEPVERAIVLCIAIVLVVIVDLIKPSPAPADNIDIQVTILSAEKRQDGSIDVTAEIANNGYATLADNRLFVVPEASEGTYHENKDGKNEGSGTAAADDPPKDTPVRELEGSFGQIPPDTSVKIAFTVPSGIARQEPLYVHFESLKLRYENTEEPRAIRVSVPLSVSD</sequence>
<name>A0ABN7RRV0_THEXY</name>
<feature type="compositionally biased region" description="Basic and acidic residues" evidence="1">
    <location>
        <begin position="83"/>
        <end position="92"/>
    </location>
</feature>
<proteinExistence type="predicted"/>
<evidence type="ECO:0000256" key="1">
    <source>
        <dbReference type="SAM" id="MobiDB-lite"/>
    </source>
</evidence>
<comment type="caution">
    <text evidence="2">The sequence shown here is derived from an EMBL/GenBank/DDBJ whole genome shotgun (WGS) entry which is preliminary data.</text>
</comment>
<feature type="compositionally biased region" description="Basic and acidic residues" evidence="1">
    <location>
        <begin position="102"/>
        <end position="113"/>
    </location>
</feature>
<evidence type="ECO:0000313" key="2">
    <source>
        <dbReference type="EMBL" id="CAG5080247.1"/>
    </source>
</evidence>
<protein>
    <recommendedName>
        <fullName evidence="4">DUF4352 domain-containing protein</fullName>
    </recommendedName>
</protein>
<dbReference type="RefSeq" id="WP_213483574.1">
    <property type="nucleotide sequence ID" value="NZ_CAJRAY010000018.1"/>
</dbReference>
<organism evidence="2 3">
    <name type="scientific">Thermobacillus xylanilyticus</name>
    <dbReference type="NCBI Taxonomy" id="76633"/>
    <lineage>
        <taxon>Bacteria</taxon>
        <taxon>Bacillati</taxon>
        <taxon>Bacillota</taxon>
        <taxon>Bacilli</taxon>
        <taxon>Bacillales</taxon>
        <taxon>Paenibacillaceae</taxon>
        <taxon>Thermobacillus</taxon>
    </lineage>
</organism>
<gene>
    <name evidence="2" type="primary">txxe 86</name>
    <name evidence="2" type="ORF">TXXE_04085</name>
</gene>
<keyword evidence="3" id="KW-1185">Reference proteome</keyword>
<reference evidence="2 3" key="1">
    <citation type="submission" date="2021-04" db="EMBL/GenBank/DDBJ databases">
        <authorList>
            <person name="Rakotoarivonina H."/>
        </authorList>
    </citation>
    <scope>NUCLEOTIDE SEQUENCE [LARGE SCALE GENOMIC DNA]</scope>
    <source>
        <strain evidence="2 3">XE</strain>
    </source>
</reference>
<accession>A0ABN7RRV0</accession>